<comment type="caution">
    <text evidence="3">The sequence shown here is derived from an EMBL/GenBank/DDBJ whole genome shotgun (WGS) entry which is preliminary data.</text>
</comment>
<keyword evidence="4" id="KW-1185">Reference proteome</keyword>
<name>A0A1J4Q6B3_9ACTN</name>
<evidence type="ECO:0000256" key="2">
    <source>
        <dbReference type="SAM" id="Phobius"/>
    </source>
</evidence>
<dbReference type="OrthoDB" id="3474232at2"/>
<proteinExistence type="predicted"/>
<feature type="transmembrane region" description="Helical" evidence="2">
    <location>
        <begin position="21"/>
        <end position="41"/>
    </location>
</feature>
<feature type="compositionally biased region" description="Gly residues" evidence="1">
    <location>
        <begin position="249"/>
        <end position="269"/>
    </location>
</feature>
<evidence type="ECO:0000313" key="3">
    <source>
        <dbReference type="EMBL" id="OIK28701.1"/>
    </source>
</evidence>
<evidence type="ECO:0000313" key="4">
    <source>
        <dbReference type="Proteomes" id="UP000034838"/>
    </source>
</evidence>
<dbReference type="Proteomes" id="UP000034838">
    <property type="component" value="Unassembled WGS sequence"/>
</dbReference>
<dbReference type="RefSeq" id="WP_071387385.1">
    <property type="nucleotide sequence ID" value="NZ_LBDA02000008.1"/>
</dbReference>
<organism evidence="3 4">
    <name type="scientific">Streptomyces malaysiense</name>
    <dbReference type="NCBI Taxonomy" id="1428626"/>
    <lineage>
        <taxon>Bacteria</taxon>
        <taxon>Bacillati</taxon>
        <taxon>Actinomycetota</taxon>
        <taxon>Actinomycetes</taxon>
        <taxon>Kitasatosporales</taxon>
        <taxon>Streptomycetaceae</taxon>
        <taxon>Streptomyces</taxon>
    </lineage>
</organism>
<keyword evidence="2" id="KW-0472">Membrane</keyword>
<protein>
    <submittedName>
        <fullName evidence="3">Uncharacterized protein</fullName>
    </submittedName>
</protein>
<dbReference type="AlphaFoldDB" id="A0A1J4Q6B3"/>
<evidence type="ECO:0000256" key="1">
    <source>
        <dbReference type="SAM" id="MobiDB-lite"/>
    </source>
</evidence>
<accession>A0A1J4Q6B3</accession>
<reference evidence="3" key="1">
    <citation type="submission" date="2016-10" db="EMBL/GenBank/DDBJ databases">
        <title>Genome sequence of Streptomyces malaysiense MUSC 136.</title>
        <authorList>
            <person name="Lee L.-H."/>
            <person name="Ser H.-L."/>
        </authorList>
    </citation>
    <scope>NUCLEOTIDE SEQUENCE [LARGE SCALE GENOMIC DNA]</scope>
    <source>
        <strain evidence="3">MUSC 136</strain>
    </source>
</reference>
<sequence length="286" mass="30961">MPMRLPARLRTGLDDIRHRRRLDTYVTFLLGLAVTGLGLSGVVDTRVVGSAVLAGVSFLVLNSVPQLQRPDTEAVLRDRSDYRTVAELLRHARDLRVYGPTAVHVLVNSAEIRREILDRGGSCRVVVQAPDPAQLRMTALQLDSSMDLEMTLRQSLSVLRRLGGHPRFAHRLIPFNPGFSLLVVNADAPDGYVIVETHGFQDESIADRMHIRITKAESARWFAYWTARFEALWEAASEDPGTGNEPGADGAGAGTGTDGGSGTGEGAGAGRPPHDPRGTLTAGRPE</sequence>
<gene>
    <name evidence="3" type="ORF">VT52_004930</name>
</gene>
<keyword evidence="2" id="KW-1133">Transmembrane helix</keyword>
<keyword evidence="2" id="KW-0812">Transmembrane</keyword>
<dbReference type="EMBL" id="LBDA02000008">
    <property type="protein sequence ID" value="OIK28701.1"/>
    <property type="molecule type" value="Genomic_DNA"/>
</dbReference>
<feature type="region of interest" description="Disordered" evidence="1">
    <location>
        <begin position="237"/>
        <end position="286"/>
    </location>
</feature>